<accession>A0A164GZT9</accession>
<name>A0A164GZT9_BACCE</name>
<organism evidence="3 4">
    <name type="scientific">Bacillus cereus</name>
    <dbReference type="NCBI Taxonomy" id="1396"/>
    <lineage>
        <taxon>Bacteria</taxon>
        <taxon>Bacillati</taxon>
        <taxon>Bacillota</taxon>
        <taxon>Bacilli</taxon>
        <taxon>Bacillales</taxon>
        <taxon>Bacillaceae</taxon>
        <taxon>Bacillus</taxon>
        <taxon>Bacillus cereus group</taxon>
    </lineage>
</organism>
<comment type="caution">
    <text evidence="3">The sequence shown here is derived from an EMBL/GenBank/DDBJ whole genome shotgun (WGS) entry which is preliminary data.</text>
</comment>
<keyword evidence="2" id="KW-0472">Membrane</keyword>
<feature type="transmembrane region" description="Helical" evidence="2">
    <location>
        <begin position="14"/>
        <end position="41"/>
    </location>
</feature>
<sequence>MIGQVIIGVLSQKAMAIVLIILASFFSVVFIALSTHLYFYFDFKKQCIASGHLKKLHSQKKPRLSRKERRQSVAASGHVNIPHSQKKPKLARKDIRN</sequence>
<evidence type="ECO:0000256" key="1">
    <source>
        <dbReference type="SAM" id="MobiDB-lite"/>
    </source>
</evidence>
<protein>
    <submittedName>
        <fullName evidence="3">Putative membrane protein</fullName>
    </submittedName>
</protein>
<evidence type="ECO:0000313" key="4">
    <source>
        <dbReference type="Proteomes" id="UP000076501"/>
    </source>
</evidence>
<evidence type="ECO:0000313" key="3">
    <source>
        <dbReference type="EMBL" id="KZD39116.1"/>
    </source>
</evidence>
<proteinExistence type="predicted"/>
<feature type="compositionally biased region" description="Basic residues" evidence="1">
    <location>
        <begin position="58"/>
        <end position="69"/>
    </location>
</feature>
<feature type="region of interest" description="Disordered" evidence="1">
    <location>
        <begin position="58"/>
        <end position="97"/>
    </location>
</feature>
<dbReference type="EMBL" id="LJKA01000019">
    <property type="protein sequence ID" value="KZD39116.1"/>
    <property type="molecule type" value="Genomic_DNA"/>
</dbReference>
<reference evidence="3 4" key="1">
    <citation type="submission" date="2015-09" db="EMBL/GenBank/DDBJ databases">
        <title>Bacillus cereus food isolates.</title>
        <authorList>
            <person name="Boekhorst J."/>
        </authorList>
    </citation>
    <scope>NUCLEOTIDE SEQUENCE [LARGE SCALE GENOMIC DNA]</scope>
    <source>
        <strain evidence="3 4">B4082</strain>
    </source>
</reference>
<dbReference type="PATRIC" id="fig|1396.539.peg.976"/>
<gene>
    <name evidence="3" type="ORF">B4082_1461</name>
</gene>
<evidence type="ECO:0000256" key="2">
    <source>
        <dbReference type="SAM" id="Phobius"/>
    </source>
</evidence>
<keyword evidence="2" id="KW-1133">Transmembrane helix</keyword>
<dbReference type="Proteomes" id="UP000076501">
    <property type="component" value="Unassembled WGS sequence"/>
</dbReference>
<keyword evidence="2" id="KW-0812">Transmembrane</keyword>
<dbReference type="AlphaFoldDB" id="A0A164GZT9"/>